<dbReference type="Gene3D" id="1.10.357.10">
    <property type="entry name" value="Tetracycline Repressor, domain 2"/>
    <property type="match status" value="1"/>
</dbReference>
<dbReference type="SUPFAM" id="SSF48498">
    <property type="entry name" value="Tetracyclin repressor-like, C-terminal domain"/>
    <property type="match status" value="1"/>
</dbReference>
<dbReference type="PANTHER" id="PTHR30055">
    <property type="entry name" value="HTH-TYPE TRANSCRIPTIONAL REGULATOR RUTR"/>
    <property type="match status" value="1"/>
</dbReference>
<dbReference type="Proteomes" id="UP001500984">
    <property type="component" value="Unassembled WGS sequence"/>
</dbReference>
<dbReference type="EMBL" id="BAAAPZ010000008">
    <property type="protein sequence ID" value="GAA2098619.1"/>
    <property type="molecule type" value="Genomic_DNA"/>
</dbReference>
<proteinExistence type="predicted"/>
<feature type="domain" description="HTH tetR-type" evidence="3">
    <location>
        <begin position="23"/>
        <end position="83"/>
    </location>
</feature>
<dbReference type="InterPro" id="IPR009057">
    <property type="entry name" value="Homeodomain-like_sf"/>
</dbReference>
<comment type="caution">
    <text evidence="4">The sequence shown here is derived from an EMBL/GenBank/DDBJ whole genome shotgun (WGS) entry which is preliminary data.</text>
</comment>
<organism evidence="4 5">
    <name type="scientific">Brevibacterium salitolerans</name>
    <dbReference type="NCBI Taxonomy" id="1403566"/>
    <lineage>
        <taxon>Bacteria</taxon>
        <taxon>Bacillati</taxon>
        <taxon>Actinomycetota</taxon>
        <taxon>Actinomycetes</taxon>
        <taxon>Micrococcales</taxon>
        <taxon>Brevibacteriaceae</taxon>
        <taxon>Brevibacterium</taxon>
    </lineage>
</organism>
<evidence type="ECO:0000259" key="3">
    <source>
        <dbReference type="PROSITE" id="PS50977"/>
    </source>
</evidence>
<dbReference type="Pfam" id="PF00440">
    <property type="entry name" value="TetR_N"/>
    <property type="match status" value="1"/>
</dbReference>
<gene>
    <name evidence="4" type="ORF">GCM10009823_19980</name>
</gene>
<dbReference type="InterPro" id="IPR001647">
    <property type="entry name" value="HTH_TetR"/>
</dbReference>
<dbReference type="SUPFAM" id="SSF46689">
    <property type="entry name" value="Homeodomain-like"/>
    <property type="match status" value="1"/>
</dbReference>
<sequence>MARSQMSDADWATARDLRRDQDSATKTALLQGARAVFSQRGFAAATIGEIAAAAGVSRPSFYVYFATKAEAFREVAEQLREELLEAHHHTGPTADDPVLLSRASTEAFIGVYVESLELVEEIAGRAEHDARVKEIYEESVERPAHRTRGHIHRLIAQGLAEPKVTVEYAAAVMRPVLLDSARAIRRDPSTREHVIDQATRLYLAIIGYAPALPEGALTAQTEPGLTTQAEPDTQAD</sequence>
<keyword evidence="1 2" id="KW-0238">DNA-binding</keyword>
<dbReference type="PRINTS" id="PR00455">
    <property type="entry name" value="HTHTETR"/>
</dbReference>
<reference evidence="5" key="1">
    <citation type="journal article" date="2019" name="Int. J. Syst. Evol. Microbiol.">
        <title>The Global Catalogue of Microorganisms (GCM) 10K type strain sequencing project: providing services to taxonomists for standard genome sequencing and annotation.</title>
        <authorList>
            <consortium name="The Broad Institute Genomics Platform"/>
            <consortium name="The Broad Institute Genome Sequencing Center for Infectious Disease"/>
            <person name="Wu L."/>
            <person name="Ma J."/>
        </authorList>
    </citation>
    <scope>NUCLEOTIDE SEQUENCE [LARGE SCALE GENOMIC DNA]</scope>
    <source>
        <strain evidence="5">JCM 15900</strain>
    </source>
</reference>
<dbReference type="InterPro" id="IPR050109">
    <property type="entry name" value="HTH-type_TetR-like_transc_reg"/>
</dbReference>
<evidence type="ECO:0000256" key="2">
    <source>
        <dbReference type="PROSITE-ProRule" id="PRU00335"/>
    </source>
</evidence>
<dbReference type="RefSeq" id="WP_291792953.1">
    <property type="nucleotide sequence ID" value="NZ_BAAAPZ010000008.1"/>
</dbReference>
<accession>A0ABP5IHL7</accession>
<protein>
    <recommendedName>
        <fullName evidence="3">HTH tetR-type domain-containing protein</fullName>
    </recommendedName>
</protein>
<dbReference type="Gene3D" id="1.10.10.60">
    <property type="entry name" value="Homeodomain-like"/>
    <property type="match status" value="1"/>
</dbReference>
<evidence type="ECO:0000313" key="4">
    <source>
        <dbReference type="EMBL" id="GAA2098619.1"/>
    </source>
</evidence>
<dbReference type="PANTHER" id="PTHR30055:SF184">
    <property type="entry name" value="HTH-TYPE TRANSCRIPTIONAL REGULATOR ETHR"/>
    <property type="match status" value="1"/>
</dbReference>
<dbReference type="PROSITE" id="PS50977">
    <property type="entry name" value="HTH_TETR_2"/>
    <property type="match status" value="1"/>
</dbReference>
<evidence type="ECO:0000256" key="1">
    <source>
        <dbReference type="ARBA" id="ARBA00023125"/>
    </source>
</evidence>
<evidence type="ECO:0000313" key="5">
    <source>
        <dbReference type="Proteomes" id="UP001500984"/>
    </source>
</evidence>
<dbReference type="InterPro" id="IPR036271">
    <property type="entry name" value="Tet_transcr_reg_TetR-rel_C_sf"/>
</dbReference>
<name>A0ABP5IHL7_9MICO</name>
<keyword evidence="5" id="KW-1185">Reference proteome</keyword>
<feature type="DNA-binding region" description="H-T-H motif" evidence="2">
    <location>
        <begin position="46"/>
        <end position="65"/>
    </location>
</feature>